<dbReference type="RefSeq" id="XP_018008315.1">
    <property type="nucleotide sequence ID" value="XM_018152826.2"/>
</dbReference>
<dbReference type="PRINTS" id="PR00947">
    <property type="entry name" value="CUTICLE"/>
</dbReference>
<dbReference type="InterPro" id="IPR000618">
    <property type="entry name" value="Insect_cuticle"/>
</dbReference>
<dbReference type="PANTHER" id="PTHR10380">
    <property type="entry name" value="CUTICLE PROTEIN"/>
    <property type="match status" value="1"/>
</dbReference>
<sequence>MWMTLVFILAAVSAAPQQRRRPATQVPILADDRIHPDERGNYAFRYATGDGSYHVQQGAAFNDGVNRVRGSYSYTSPEGKLVQVSYIADENGFRIVKDNKLQPVPSPLPERGAGDEHNRFGPVSRFASERPG</sequence>
<evidence type="ECO:0000313" key="5">
    <source>
        <dbReference type="RefSeq" id="XP_018008315.1"/>
    </source>
</evidence>
<evidence type="ECO:0000256" key="2">
    <source>
        <dbReference type="PROSITE-ProRule" id="PRU00497"/>
    </source>
</evidence>
<dbReference type="InterPro" id="IPR050468">
    <property type="entry name" value="Cuticle_Struct_Prot"/>
</dbReference>
<dbReference type="PANTHER" id="PTHR10380:SF173">
    <property type="entry name" value="CUTICULAR PROTEIN 47EF, ISOFORM C-RELATED"/>
    <property type="match status" value="1"/>
</dbReference>
<keyword evidence="4" id="KW-1185">Reference proteome</keyword>
<organism evidence="4 5">
    <name type="scientific">Hyalella azteca</name>
    <name type="common">Amphipod</name>
    <dbReference type="NCBI Taxonomy" id="294128"/>
    <lineage>
        <taxon>Eukaryota</taxon>
        <taxon>Metazoa</taxon>
        <taxon>Ecdysozoa</taxon>
        <taxon>Arthropoda</taxon>
        <taxon>Crustacea</taxon>
        <taxon>Multicrustacea</taxon>
        <taxon>Malacostraca</taxon>
        <taxon>Eumalacostraca</taxon>
        <taxon>Peracarida</taxon>
        <taxon>Amphipoda</taxon>
        <taxon>Senticaudata</taxon>
        <taxon>Talitrida</taxon>
        <taxon>Talitroidea</taxon>
        <taxon>Hyalellidae</taxon>
        <taxon>Hyalella</taxon>
    </lineage>
</organism>
<reference evidence="5" key="1">
    <citation type="submission" date="2025-08" db="UniProtKB">
        <authorList>
            <consortium name="RefSeq"/>
        </authorList>
    </citation>
    <scope>IDENTIFICATION</scope>
    <source>
        <tissue evidence="5">Whole organism</tissue>
    </source>
</reference>
<dbReference type="PROSITE" id="PS51155">
    <property type="entry name" value="CHIT_BIND_RR_2"/>
    <property type="match status" value="1"/>
</dbReference>
<dbReference type="KEGG" id="hazt:108666020"/>
<dbReference type="Proteomes" id="UP000694843">
    <property type="component" value="Unplaced"/>
</dbReference>
<dbReference type="Pfam" id="PF00379">
    <property type="entry name" value="Chitin_bind_4"/>
    <property type="match status" value="1"/>
</dbReference>
<dbReference type="GeneID" id="108666020"/>
<proteinExistence type="predicted"/>
<evidence type="ECO:0000256" key="1">
    <source>
        <dbReference type="ARBA" id="ARBA00022460"/>
    </source>
</evidence>
<feature type="region of interest" description="Disordered" evidence="3">
    <location>
        <begin position="100"/>
        <end position="132"/>
    </location>
</feature>
<dbReference type="GO" id="GO:0008010">
    <property type="term" value="F:structural constituent of chitin-based larval cuticle"/>
    <property type="evidence" value="ECO:0007669"/>
    <property type="project" value="TreeGrafter"/>
</dbReference>
<keyword evidence="1 2" id="KW-0193">Cuticle</keyword>
<accession>A0A8B7N3Z6</accession>
<evidence type="ECO:0000313" key="4">
    <source>
        <dbReference type="Proteomes" id="UP000694843"/>
    </source>
</evidence>
<name>A0A8B7N3Z6_HYAAZ</name>
<dbReference type="GO" id="GO:0062129">
    <property type="term" value="C:chitin-based extracellular matrix"/>
    <property type="evidence" value="ECO:0007669"/>
    <property type="project" value="TreeGrafter"/>
</dbReference>
<dbReference type="AlphaFoldDB" id="A0A8B7N3Z6"/>
<evidence type="ECO:0000256" key="3">
    <source>
        <dbReference type="SAM" id="MobiDB-lite"/>
    </source>
</evidence>
<protein>
    <submittedName>
        <fullName evidence="5">Endocuticle structural glycoprotein SgAbd-2 isoform X1</fullName>
    </submittedName>
</protein>
<gene>
    <name evidence="5" type="primary">LOC108666020</name>
</gene>
<dbReference type="OrthoDB" id="6630665at2759"/>